<comment type="caution">
    <text evidence="2">The sequence shown here is derived from an EMBL/GenBank/DDBJ whole genome shotgun (WGS) entry which is preliminary data.</text>
</comment>
<dbReference type="PANTHER" id="PTHR28026:SF9">
    <property type="entry name" value="2-HYDROXY-PALMITIC ACID DIOXYGENASE MPO1"/>
    <property type="match status" value="1"/>
</dbReference>
<evidence type="ECO:0000313" key="3">
    <source>
        <dbReference type="Proteomes" id="UP001165063"/>
    </source>
</evidence>
<sequence>MGSLFSLDDQLAQYKAYHLNPTNVLIHIICIPQIFFTSFIIVSYINFPQTEIKLSTIGAILYSTYYIFLSPKMGLLSLPFIVITYLSALYLEINYSMFRVLFYAISVNLGAWGFQFVGHFVFEKNSPAVFDDLVQPLVLAPYFVLFELVFMLGYMNKSWRKGLMKRGNC</sequence>
<proteinExistence type="predicted"/>
<dbReference type="Proteomes" id="UP001165063">
    <property type="component" value="Unassembled WGS sequence"/>
</dbReference>
<keyword evidence="3" id="KW-1185">Reference proteome</keyword>
<keyword evidence="1" id="KW-0812">Transmembrane</keyword>
<keyword evidence="1" id="KW-1133">Transmembrane helix</keyword>
<feature type="transmembrane region" description="Helical" evidence="1">
    <location>
        <begin position="52"/>
        <end position="69"/>
    </location>
</feature>
<reference evidence="2" key="1">
    <citation type="submission" date="2023-04" db="EMBL/GenBank/DDBJ databases">
        <title>Ambrosiozyma monospora NBRC 1965.</title>
        <authorList>
            <person name="Ichikawa N."/>
            <person name="Sato H."/>
            <person name="Tonouchi N."/>
        </authorList>
    </citation>
    <scope>NUCLEOTIDE SEQUENCE</scope>
    <source>
        <strain evidence="2">NBRC 1965</strain>
    </source>
</reference>
<feature type="transmembrane region" description="Helical" evidence="1">
    <location>
        <begin position="75"/>
        <end position="93"/>
    </location>
</feature>
<evidence type="ECO:0000313" key="2">
    <source>
        <dbReference type="EMBL" id="GMG55700.1"/>
    </source>
</evidence>
<dbReference type="Pfam" id="PF06127">
    <property type="entry name" value="Mpo1-like"/>
    <property type="match status" value="1"/>
</dbReference>
<feature type="transmembrane region" description="Helical" evidence="1">
    <location>
        <begin position="100"/>
        <end position="122"/>
    </location>
</feature>
<dbReference type="GO" id="GO:0005783">
    <property type="term" value="C:endoplasmic reticulum"/>
    <property type="evidence" value="ECO:0007669"/>
    <property type="project" value="TreeGrafter"/>
</dbReference>
<gene>
    <name evidence="2" type="ORF">Amon01_000777200</name>
</gene>
<protein>
    <submittedName>
        <fullName evidence="2">Unnamed protein product</fullName>
    </submittedName>
</protein>
<dbReference type="PANTHER" id="PTHR28026">
    <property type="entry name" value="DUF962 DOMAIN PROTEIN (AFU_ORTHOLOGUE AFUA_8G05310)"/>
    <property type="match status" value="1"/>
</dbReference>
<feature type="transmembrane region" description="Helical" evidence="1">
    <location>
        <begin position="24"/>
        <end position="45"/>
    </location>
</feature>
<dbReference type="GO" id="GO:0046521">
    <property type="term" value="P:sphingoid catabolic process"/>
    <property type="evidence" value="ECO:0007669"/>
    <property type="project" value="TreeGrafter"/>
</dbReference>
<evidence type="ECO:0000256" key="1">
    <source>
        <dbReference type="SAM" id="Phobius"/>
    </source>
</evidence>
<feature type="transmembrane region" description="Helical" evidence="1">
    <location>
        <begin position="134"/>
        <end position="155"/>
    </location>
</feature>
<dbReference type="EMBL" id="BSXU01006060">
    <property type="protein sequence ID" value="GMG55700.1"/>
    <property type="molecule type" value="Genomic_DNA"/>
</dbReference>
<keyword evidence="1" id="KW-0472">Membrane</keyword>
<organism evidence="2 3">
    <name type="scientific">Ambrosiozyma monospora</name>
    <name type="common">Yeast</name>
    <name type="synonym">Endomycopsis monosporus</name>
    <dbReference type="NCBI Taxonomy" id="43982"/>
    <lineage>
        <taxon>Eukaryota</taxon>
        <taxon>Fungi</taxon>
        <taxon>Dikarya</taxon>
        <taxon>Ascomycota</taxon>
        <taxon>Saccharomycotina</taxon>
        <taxon>Pichiomycetes</taxon>
        <taxon>Pichiales</taxon>
        <taxon>Pichiaceae</taxon>
        <taxon>Ambrosiozyma</taxon>
    </lineage>
</organism>
<dbReference type="InterPro" id="IPR009305">
    <property type="entry name" value="Mpo1-like"/>
</dbReference>
<dbReference type="AlphaFoldDB" id="A0A9W6Z3U9"/>
<dbReference type="OrthoDB" id="2124888at2759"/>
<accession>A0A9W6Z3U9</accession>
<dbReference type="GO" id="GO:0016020">
    <property type="term" value="C:membrane"/>
    <property type="evidence" value="ECO:0007669"/>
    <property type="project" value="GOC"/>
</dbReference>
<name>A0A9W6Z3U9_AMBMO</name>